<feature type="transmembrane region" description="Helical" evidence="6">
    <location>
        <begin position="359"/>
        <end position="387"/>
    </location>
</feature>
<feature type="transmembrane region" description="Helical" evidence="6">
    <location>
        <begin position="76"/>
        <end position="97"/>
    </location>
</feature>
<dbReference type="InterPro" id="IPR052952">
    <property type="entry name" value="MFS-Transporter"/>
</dbReference>
<dbReference type="Proteomes" id="UP000274762">
    <property type="component" value="Unassembled WGS sequence"/>
</dbReference>
<comment type="caution">
    <text evidence="8">The sequence shown here is derived from an EMBL/GenBank/DDBJ whole genome shotgun (WGS) entry which is preliminary data.</text>
</comment>
<feature type="transmembrane region" description="Helical" evidence="6">
    <location>
        <begin position="308"/>
        <end position="330"/>
    </location>
</feature>
<feature type="transmembrane region" description="Helical" evidence="6">
    <location>
        <begin position="170"/>
        <end position="189"/>
    </location>
</feature>
<keyword evidence="3 6" id="KW-1133">Transmembrane helix</keyword>
<dbReference type="InterPro" id="IPR020846">
    <property type="entry name" value="MFS_dom"/>
</dbReference>
<dbReference type="InterPro" id="IPR011701">
    <property type="entry name" value="MFS"/>
</dbReference>
<feature type="transmembrane region" description="Helical" evidence="6">
    <location>
        <begin position="245"/>
        <end position="263"/>
    </location>
</feature>
<feature type="transmembrane region" description="Helical" evidence="6">
    <location>
        <begin position="12"/>
        <end position="32"/>
    </location>
</feature>
<evidence type="ECO:0000256" key="4">
    <source>
        <dbReference type="ARBA" id="ARBA00023136"/>
    </source>
</evidence>
<accession>A0A495K0M0</accession>
<dbReference type="GO" id="GO:0005886">
    <property type="term" value="C:plasma membrane"/>
    <property type="evidence" value="ECO:0007669"/>
    <property type="project" value="UniProtKB-SubCell"/>
</dbReference>
<dbReference type="InterPro" id="IPR036259">
    <property type="entry name" value="MFS_trans_sf"/>
</dbReference>
<name>A0A495K0M0_WILMA</name>
<dbReference type="PANTHER" id="PTHR23527:SF1">
    <property type="entry name" value="BLL3282 PROTEIN"/>
    <property type="match status" value="1"/>
</dbReference>
<keyword evidence="2 6" id="KW-0812">Transmembrane</keyword>
<evidence type="ECO:0000313" key="9">
    <source>
        <dbReference type="Proteomes" id="UP000274762"/>
    </source>
</evidence>
<evidence type="ECO:0000259" key="7">
    <source>
        <dbReference type="PROSITE" id="PS50850"/>
    </source>
</evidence>
<evidence type="ECO:0000256" key="6">
    <source>
        <dbReference type="SAM" id="Phobius"/>
    </source>
</evidence>
<proteinExistence type="predicted"/>
<dbReference type="PANTHER" id="PTHR23527">
    <property type="entry name" value="BLL3282 PROTEIN"/>
    <property type="match status" value="1"/>
</dbReference>
<gene>
    <name evidence="8" type="ORF">DFJ75_1602</name>
</gene>
<reference evidence="8 9" key="1">
    <citation type="submission" date="2018-10" db="EMBL/GenBank/DDBJ databases">
        <title>Sequencing the genomes of 1000 actinobacteria strains.</title>
        <authorList>
            <person name="Klenk H.-P."/>
        </authorList>
    </citation>
    <scope>NUCLEOTIDE SEQUENCE [LARGE SCALE GENOMIC DNA]</scope>
    <source>
        <strain evidence="8 9">DSM 44343</strain>
    </source>
</reference>
<dbReference type="AlphaFoldDB" id="A0A495K0M0"/>
<feature type="region of interest" description="Disordered" evidence="5">
    <location>
        <begin position="392"/>
        <end position="413"/>
    </location>
</feature>
<sequence>MPTETRRRAMLAASLTAAMATTCVVSGIAFLIPELHRSEGMSLTAASTLAAVPMVGLLLATIAWGVALDRFGERRILLLSLTLTVAATGSACLANALEAPTVILGACLLVAGITSAATNGAGGRIVVGWFPPDRRGTAMGVRQMAQPLGIGVCALTIPVLAETFGVTAGLAVPLVVTTLAAVFVAVVIADPPRETKADGSAVESPNPYRGSSFLPRVHGVSILLSIPQGMLWTFVPAWLIVQHEWSALSAGILVTISQVLGAFGRIAAGRWSDSWGSRTKPIRLIAVGAAASVGLLAFTDWLDSPTAAIVMVVASVITVADNGLAFTAIAEFAGPGWSGRGLAIQNTGQYLWMAGSTPLFGMAIGAFGYPAAFLISAAAPAIAIGLVPADEEPPNKSAPPTFVRTACDGSEQK</sequence>
<dbReference type="EMBL" id="RBKV01000001">
    <property type="protein sequence ID" value="RKR94800.1"/>
    <property type="molecule type" value="Genomic_DNA"/>
</dbReference>
<evidence type="ECO:0000256" key="5">
    <source>
        <dbReference type="SAM" id="MobiDB-lite"/>
    </source>
</evidence>
<evidence type="ECO:0000256" key="1">
    <source>
        <dbReference type="ARBA" id="ARBA00004651"/>
    </source>
</evidence>
<feature type="transmembrane region" description="Helical" evidence="6">
    <location>
        <begin position="103"/>
        <end position="127"/>
    </location>
</feature>
<evidence type="ECO:0000256" key="2">
    <source>
        <dbReference type="ARBA" id="ARBA00022692"/>
    </source>
</evidence>
<dbReference type="Gene3D" id="1.20.1250.20">
    <property type="entry name" value="MFS general substrate transporter like domains"/>
    <property type="match status" value="2"/>
</dbReference>
<organism evidence="8 9">
    <name type="scientific">Williamsia marianensis</name>
    <dbReference type="NCBI Taxonomy" id="85044"/>
    <lineage>
        <taxon>Bacteria</taxon>
        <taxon>Bacillati</taxon>
        <taxon>Actinomycetota</taxon>
        <taxon>Actinomycetes</taxon>
        <taxon>Mycobacteriales</taxon>
        <taxon>Nocardiaceae</taxon>
        <taxon>Williamsia</taxon>
    </lineage>
</organism>
<protein>
    <submittedName>
        <fullName evidence="8">Sugar phosphate permease</fullName>
    </submittedName>
</protein>
<evidence type="ECO:0000313" key="8">
    <source>
        <dbReference type="EMBL" id="RKR94800.1"/>
    </source>
</evidence>
<feature type="transmembrane region" description="Helical" evidence="6">
    <location>
        <begin position="148"/>
        <end position="164"/>
    </location>
</feature>
<dbReference type="PROSITE" id="PS50850">
    <property type="entry name" value="MFS"/>
    <property type="match status" value="1"/>
</dbReference>
<dbReference type="GO" id="GO:0022857">
    <property type="term" value="F:transmembrane transporter activity"/>
    <property type="evidence" value="ECO:0007669"/>
    <property type="project" value="InterPro"/>
</dbReference>
<keyword evidence="4 6" id="KW-0472">Membrane</keyword>
<comment type="subcellular location">
    <subcellularLocation>
        <location evidence="1">Cell membrane</location>
        <topology evidence="1">Multi-pass membrane protein</topology>
    </subcellularLocation>
</comment>
<feature type="transmembrane region" description="Helical" evidence="6">
    <location>
        <begin position="284"/>
        <end position="302"/>
    </location>
</feature>
<evidence type="ECO:0000256" key="3">
    <source>
        <dbReference type="ARBA" id="ARBA00022989"/>
    </source>
</evidence>
<feature type="transmembrane region" description="Helical" evidence="6">
    <location>
        <begin position="217"/>
        <end position="239"/>
    </location>
</feature>
<feature type="transmembrane region" description="Helical" evidence="6">
    <location>
        <begin position="44"/>
        <end position="64"/>
    </location>
</feature>
<dbReference type="Pfam" id="PF07690">
    <property type="entry name" value="MFS_1"/>
    <property type="match status" value="1"/>
</dbReference>
<feature type="domain" description="Major facilitator superfamily (MFS) profile" evidence="7">
    <location>
        <begin position="1"/>
        <end position="395"/>
    </location>
</feature>
<dbReference type="RefSeq" id="WP_120802699.1">
    <property type="nucleotide sequence ID" value="NZ_CBCRXS010000012.1"/>
</dbReference>
<dbReference type="SUPFAM" id="SSF103473">
    <property type="entry name" value="MFS general substrate transporter"/>
    <property type="match status" value="1"/>
</dbReference>